<dbReference type="RefSeq" id="WP_310892239.1">
    <property type="nucleotide sequence ID" value="NZ_BAAAGR010000009.1"/>
</dbReference>
<reference evidence="3 4" key="1">
    <citation type="submission" date="2021-06" db="EMBL/GenBank/DDBJ databases">
        <title>Genome-based taxonomic framework of Microbacterium strains isolated from marine environment, the description of four new species and reclassification of four preexisting species.</title>
        <authorList>
            <person name="Lee S.D."/>
            <person name="Kim S.-M."/>
            <person name="Byeon Y.-S."/>
            <person name="Yang H.L."/>
            <person name="Kim I.S."/>
        </authorList>
    </citation>
    <scope>NUCLEOTIDE SEQUENCE [LARGE SCALE GENOMIC DNA]</scope>
    <source>
        <strain evidence="3 4">KACC 20514</strain>
    </source>
</reference>
<dbReference type="InterPro" id="IPR057666">
    <property type="entry name" value="DrpA_SLOG"/>
</dbReference>
<sequence length="223" mass="22769">MSTVTEITAATHPDVFARINRLDTPPANLWVVGNVDLLSDSAPRVMVTGARACTAYGEHITGELVTGMRRDVTLVTGLAYGVEGSAVRAALVSGRPVIVVSASGLDRPYPLGHADMHRRVIDAGGVVISSAPIGAVPTRHRFLERGRIGAALSDAVIITEAGPRSGALHTAATAHDLGIPRGAVPGPITSPASMGANVMLSEGAHVITSADSIDALVPAVAVV</sequence>
<dbReference type="GeneID" id="301459624"/>
<protein>
    <submittedName>
        <fullName evidence="3">DNA-protecting protein DprA</fullName>
    </submittedName>
</protein>
<dbReference type="PANTHER" id="PTHR43022:SF1">
    <property type="entry name" value="PROTEIN SMF"/>
    <property type="match status" value="1"/>
</dbReference>
<comment type="similarity">
    <text evidence="1">Belongs to the DprA/Smf family.</text>
</comment>
<name>A0AAJ2HIS6_9MICO</name>
<comment type="caution">
    <text evidence="3">The sequence shown here is derived from an EMBL/GenBank/DDBJ whole genome shotgun (WGS) entry which is preliminary data.</text>
</comment>
<dbReference type="SUPFAM" id="SSF102405">
    <property type="entry name" value="MCP/YpsA-like"/>
    <property type="match status" value="1"/>
</dbReference>
<dbReference type="PANTHER" id="PTHR43022">
    <property type="entry name" value="PROTEIN SMF"/>
    <property type="match status" value="1"/>
</dbReference>
<accession>A0AAJ2HIS6</accession>
<dbReference type="Proteomes" id="UP001183582">
    <property type="component" value="Unassembled WGS sequence"/>
</dbReference>
<proteinExistence type="inferred from homology"/>
<evidence type="ECO:0000313" key="3">
    <source>
        <dbReference type="EMBL" id="MDS0246961.1"/>
    </source>
</evidence>
<dbReference type="Pfam" id="PF02481">
    <property type="entry name" value="DNA_processg_A"/>
    <property type="match status" value="1"/>
</dbReference>
<organism evidence="3 4">
    <name type="scientific">Microbacterium aurantiacum</name>
    <dbReference type="NCBI Taxonomy" id="162393"/>
    <lineage>
        <taxon>Bacteria</taxon>
        <taxon>Bacillati</taxon>
        <taxon>Actinomycetota</taxon>
        <taxon>Actinomycetes</taxon>
        <taxon>Micrococcales</taxon>
        <taxon>Microbacteriaceae</taxon>
        <taxon>Microbacterium</taxon>
    </lineage>
</organism>
<dbReference type="AlphaFoldDB" id="A0AAJ2HIS6"/>
<evidence type="ECO:0000256" key="1">
    <source>
        <dbReference type="ARBA" id="ARBA00006525"/>
    </source>
</evidence>
<dbReference type="Gene3D" id="3.40.50.450">
    <property type="match status" value="1"/>
</dbReference>
<dbReference type="InterPro" id="IPR003488">
    <property type="entry name" value="DprA"/>
</dbReference>
<dbReference type="EMBL" id="JAHWXH010000005">
    <property type="protein sequence ID" value="MDS0246961.1"/>
    <property type="molecule type" value="Genomic_DNA"/>
</dbReference>
<gene>
    <name evidence="3" type="ORF">KZC50_15290</name>
</gene>
<feature type="domain" description="Smf/DprA SLOG" evidence="2">
    <location>
        <begin position="15"/>
        <end position="213"/>
    </location>
</feature>
<evidence type="ECO:0000259" key="2">
    <source>
        <dbReference type="Pfam" id="PF02481"/>
    </source>
</evidence>
<dbReference type="GO" id="GO:0009294">
    <property type="term" value="P:DNA-mediated transformation"/>
    <property type="evidence" value="ECO:0007669"/>
    <property type="project" value="InterPro"/>
</dbReference>
<evidence type="ECO:0000313" key="4">
    <source>
        <dbReference type="Proteomes" id="UP001183582"/>
    </source>
</evidence>